<evidence type="ECO:0000256" key="1">
    <source>
        <dbReference type="ARBA" id="ARBA00022729"/>
    </source>
</evidence>
<dbReference type="InterPro" id="IPR035513">
    <property type="entry name" value="Invertase/methylesterase_inhib"/>
</dbReference>
<accession>A0AAD8HXQ4</accession>
<gene>
    <name evidence="3" type="ORF">POM88_030937</name>
</gene>
<evidence type="ECO:0000313" key="3">
    <source>
        <dbReference type="EMBL" id="KAK1374744.1"/>
    </source>
</evidence>
<evidence type="ECO:0000259" key="2">
    <source>
        <dbReference type="SMART" id="SM00856"/>
    </source>
</evidence>
<dbReference type="SUPFAM" id="SSF101148">
    <property type="entry name" value="Plant invertase/pectin methylesterase inhibitor"/>
    <property type="match status" value="1"/>
</dbReference>
<comment type="caution">
    <text evidence="3">The sequence shown here is derived from an EMBL/GenBank/DDBJ whole genome shotgun (WGS) entry which is preliminary data.</text>
</comment>
<dbReference type="Gene3D" id="1.20.140.40">
    <property type="entry name" value="Invertase/pectin methylesterase inhibitor family protein"/>
    <property type="match status" value="1"/>
</dbReference>
<dbReference type="PANTHER" id="PTHR31080:SF296">
    <property type="entry name" value="OS05G0360900 PROTEIN"/>
    <property type="match status" value="1"/>
</dbReference>
<feature type="domain" description="Pectinesterase inhibitor" evidence="2">
    <location>
        <begin position="1"/>
        <end position="103"/>
    </location>
</feature>
<sequence>MKRMSKDKGLSAGESAALRDCVEVTDDSVYELQRSMEQMDHMEEGGTHFKFEISNVQTWVSAALTDYTTCTDGFYNVNEGNVKAKVSKYAVNVSQLTSIALTFINRYADSY</sequence>
<dbReference type="CDD" id="cd15798">
    <property type="entry name" value="PMEI-like_3"/>
    <property type="match status" value="1"/>
</dbReference>
<dbReference type="PANTHER" id="PTHR31080">
    <property type="entry name" value="PECTINESTERASE INHIBITOR-LIKE"/>
    <property type="match status" value="1"/>
</dbReference>
<dbReference type="Pfam" id="PF04043">
    <property type="entry name" value="PMEI"/>
    <property type="match status" value="1"/>
</dbReference>
<proteinExistence type="predicted"/>
<dbReference type="EMBL" id="JAUIZM010000007">
    <property type="protein sequence ID" value="KAK1374744.1"/>
    <property type="molecule type" value="Genomic_DNA"/>
</dbReference>
<dbReference type="InterPro" id="IPR051955">
    <property type="entry name" value="PME_Inhibitor"/>
</dbReference>
<reference evidence="3" key="2">
    <citation type="submission" date="2023-05" db="EMBL/GenBank/DDBJ databases">
        <authorList>
            <person name="Schelkunov M.I."/>
        </authorList>
    </citation>
    <scope>NUCLEOTIDE SEQUENCE</scope>
    <source>
        <strain evidence="3">Hsosn_3</strain>
        <tissue evidence="3">Leaf</tissue>
    </source>
</reference>
<reference evidence="3" key="1">
    <citation type="submission" date="2023-02" db="EMBL/GenBank/DDBJ databases">
        <title>Genome of toxic invasive species Heracleum sosnowskyi carries increased number of genes despite the absence of recent whole-genome duplications.</title>
        <authorList>
            <person name="Schelkunov M."/>
            <person name="Shtratnikova V."/>
            <person name="Makarenko M."/>
            <person name="Klepikova A."/>
            <person name="Omelchenko D."/>
            <person name="Novikova G."/>
            <person name="Obukhova E."/>
            <person name="Bogdanov V."/>
            <person name="Penin A."/>
            <person name="Logacheva M."/>
        </authorList>
    </citation>
    <scope>NUCLEOTIDE SEQUENCE</scope>
    <source>
        <strain evidence="3">Hsosn_3</strain>
        <tissue evidence="3">Leaf</tissue>
    </source>
</reference>
<dbReference type="SMART" id="SM00856">
    <property type="entry name" value="PMEI"/>
    <property type="match status" value="1"/>
</dbReference>
<dbReference type="GO" id="GO:0004857">
    <property type="term" value="F:enzyme inhibitor activity"/>
    <property type="evidence" value="ECO:0007669"/>
    <property type="project" value="InterPro"/>
</dbReference>
<evidence type="ECO:0000313" key="4">
    <source>
        <dbReference type="Proteomes" id="UP001237642"/>
    </source>
</evidence>
<dbReference type="NCBIfam" id="TIGR01614">
    <property type="entry name" value="PME_inhib"/>
    <property type="match status" value="1"/>
</dbReference>
<keyword evidence="4" id="KW-1185">Reference proteome</keyword>
<name>A0AAD8HXQ4_9APIA</name>
<dbReference type="Proteomes" id="UP001237642">
    <property type="component" value="Unassembled WGS sequence"/>
</dbReference>
<keyword evidence="1" id="KW-0732">Signal</keyword>
<organism evidence="3 4">
    <name type="scientific">Heracleum sosnowskyi</name>
    <dbReference type="NCBI Taxonomy" id="360622"/>
    <lineage>
        <taxon>Eukaryota</taxon>
        <taxon>Viridiplantae</taxon>
        <taxon>Streptophyta</taxon>
        <taxon>Embryophyta</taxon>
        <taxon>Tracheophyta</taxon>
        <taxon>Spermatophyta</taxon>
        <taxon>Magnoliopsida</taxon>
        <taxon>eudicotyledons</taxon>
        <taxon>Gunneridae</taxon>
        <taxon>Pentapetalae</taxon>
        <taxon>asterids</taxon>
        <taxon>campanulids</taxon>
        <taxon>Apiales</taxon>
        <taxon>Apiaceae</taxon>
        <taxon>Apioideae</taxon>
        <taxon>apioid superclade</taxon>
        <taxon>Tordylieae</taxon>
        <taxon>Tordyliinae</taxon>
        <taxon>Heracleum</taxon>
    </lineage>
</organism>
<protein>
    <submittedName>
        <fullName evidence="3">PMEI domain-containing protein</fullName>
    </submittedName>
</protein>
<dbReference type="AlphaFoldDB" id="A0AAD8HXQ4"/>
<dbReference type="InterPro" id="IPR006501">
    <property type="entry name" value="Pectinesterase_inhib_dom"/>
</dbReference>